<keyword evidence="1" id="KW-0472">Membrane</keyword>
<sequence length="136" mass="14134">MSVDVVAGTGTERLLRFALGADAVVTGLAGAAHVLVAGPLADLLGWTRWALLTSGGGWMVYAVLLGVLATRTTINRTAVWAVIEVNLLWAVGSAVVLTMIRPDLTVAGTFWAVTVALTVTAFAALQYAGLRLREAA</sequence>
<dbReference type="RefSeq" id="WP_131815603.1">
    <property type="nucleotide sequence ID" value="NZ_FNKK01000002.1"/>
</dbReference>
<reference evidence="2 3" key="1">
    <citation type="submission" date="2016-10" db="EMBL/GenBank/DDBJ databases">
        <authorList>
            <person name="de Groot N.N."/>
        </authorList>
    </citation>
    <scope>NUCLEOTIDE SEQUENCE [LARGE SCALE GENOMIC DNA]</scope>
    <source>
        <strain evidence="2 3">DSM 43794</strain>
    </source>
</reference>
<feature type="transmembrane region" description="Helical" evidence="1">
    <location>
        <begin position="77"/>
        <end position="100"/>
    </location>
</feature>
<name>A0A1H1HMP9_9ACTN</name>
<keyword evidence="1" id="KW-1133">Transmembrane helix</keyword>
<organism evidence="2 3">
    <name type="scientific">Thermostaphylospora chromogena</name>
    <dbReference type="NCBI Taxonomy" id="35622"/>
    <lineage>
        <taxon>Bacteria</taxon>
        <taxon>Bacillati</taxon>
        <taxon>Actinomycetota</taxon>
        <taxon>Actinomycetes</taxon>
        <taxon>Streptosporangiales</taxon>
        <taxon>Thermomonosporaceae</taxon>
        <taxon>Thermostaphylospora</taxon>
    </lineage>
</organism>
<dbReference type="OrthoDB" id="4566092at2"/>
<accession>A0A1H1HMP9</accession>
<feature type="transmembrane region" description="Helical" evidence="1">
    <location>
        <begin position="106"/>
        <end position="130"/>
    </location>
</feature>
<evidence type="ECO:0008006" key="4">
    <source>
        <dbReference type="Google" id="ProtNLM"/>
    </source>
</evidence>
<dbReference type="EMBL" id="FNKK01000002">
    <property type="protein sequence ID" value="SDR26667.1"/>
    <property type="molecule type" value="Genomic_DNA"/>
</dbReference>
<keyword evidence="1" id="KW-0812">Transmembrane</keyword>
<proteinExistence type="predicted"/>
<gene>
    <name evidence="2" type="ORF">SAMN04489764_4607</name>
</gene>
<keyword evidence="3" id="KW-1185">Reference proteome</keyword>
<feature type="transmembrane region" description="Helical" evidence="1">
    <location>
        <begin position="49"/>
        <end position="70"/>
    </location>
</feature>
<protein>
    <recommendedName>
        <fullName evidence="4">SPW repeat-containing protein</fullName>
    </recommendedName>
</protein>
<dbReference type="Proteomes" id="UP000217103">
    <property type="component" value="Unassembled WGS sequence"/>
</dbReference>
<dbReference type="AlphaFoldDB" id="A0A1H1HMP9"/>
<evidence type="ECO:0000313" key="3">
    <source>
        <dbReference type="Proteomes" id="UP000217103"/>
    </source>
</evidence>
<feature type="transmembrane region" description="Helical" evidence="1">
    <location>
        <begin position="17"/>
        <end position="37"/>
    </location>
</feature>
<evidence type="ECO:0000313" key="2">
    <source>
        <dbReference type="EMBL" id="SDR26667.1"/>
    </source>
</evidence>
<evidence type="ECO:0000256" key="1">
    <source>
        <dbReference type="SAM" id="Phobius"/>
    </source>
</evidence>